<dbReference type="Proteomes" id="UP000185911">
    <property type="component" value="Unassembled WGS sequence"/>
</dbReference>
<sequence>MLAGEPVNPLANGHVIGGFNPRPPLLAGEPWVMVHLLQGF</sequence>
<comment type="caution">
    <text evidence="1">The sequence shown here is derived from an EMBL/GenBank/DDBJ whole genome shotgun (WGS) entry which is preliminary data.</text>
</comment>
<evidence type="ECO:0000313" key="2">
    <source>
        <dbReference type="Proteomes" id="UP000185911"/>
    </source>
</evidence>
<protein>
    <submittedName>
        <fullName evidence="1">Uncharacterized protein</fullName>
    </submittedName>
</protein>
<proteinExistence type="predicted"/>
<name>A0A1Q8YGX3_9BURK</name>
<organism evidence="1 2">
    <name type="scientific">Rhodoferax antarcticus ANT.BR</name>
    <dbReference type="NCBI Taxonomy" id="1111071"/>
    <lineage>
        <taxon>Bacteria</taxon>
        <taxon>Pseudomonadati</taxon>
        <taxon>Pseudomonadota</taxon>
        <taxon>Betaproteobacteria</taxon>
        <taxon>Burkholderiales</taxon>
        <taxon>Comamonadaceae</taxon>
        <taxon>Rhodoferax</taxon>
    </lineage>
</organism>
<dbReference type="AlphaFoldDB" id="A0A1Q8YGX3"/>
<evidence type="ECO:0000313" key="1">
    <source>
        <dbReference type="EMBL" id="OLP07169.1"/>
    </source>
</evidence>
<accession>A0A1Q8YGX3</accession>
<keyword evidence="2" id="KW-1185">Reference proteome</keyword>
<dbReference type="EMBL" id="MSYM01000009">
    <property type="protein sequence ID" value="OLP07169.1"/>
    <property type="molecule type" value="Genomic_DNA"/>
</dbReference>
<reference evidence="1 2" key="1">
    <citation type="submission" date="2017-01" db="EMBL/GenBank/DDBJ databases">
        <title>Genome sequence of Rhodoferax antarcticus ANT.BR, a psychrophilic purple nonsulfur bacterium from an Antarctic microbial mat.</title>
        <authorList>
            <person name="Baker J."/>
            <person name="Riester C."/>
            <person name="Skinner B."/>
            <person name="Newell A."/>
            <person name="Swingley W."/>
            <person name="Madigan M."/>
            <person name="Jung D."/>
            <person name="Asao M."/>
            <person name="Chen M."/>
            <person name="Loughlin P."/>
            <person name="Pan H."/>
            <person name="Lin S."/>
            <person name="Li N."/>
            <person name="Shaw J."/>
            <person name="Prado M."/>
            <person name="Sherman C."/>
            <person name="Li X."/>
            <person name="Tang J."/>
            <person name="Blankenship R."/>
            <person name="Zhao T."/>
            <person name="Touchman J."/>
            <person name="Sattley M."/>
        </authorList>
    </citation>
    <scope>NUCLEOTIDE SEQUENCE [LARGE SCALE GENOMIC DNA]</scope>
    <source>
        <strain evidence="1 2">ANT.BR</strain>
    </source>
</reference>
<gene>
    <name evidence="1" type="ORF">BLL52_1456</name>
</gene>